<dbReference type="AlphaFoldDB" id="A0AAD7JSS6"/>
<evidence type="ECO:0000256" key="1">
    <source>
        <dbReference type="SAM" id="MobiDB-lite"/>
    </source>
</evidence>
<name>A0AAD7JSS6_9AGAR</name>
<reference evidence="3" key="1">
    <citation type="submission" date="2023-03" db="EMBL/GenBank/DDBJ databases">
        <title>Massive genome expansion in bonnet fungi (Mycena s.s.) driven by repeated elements and novel gene families across ecological guilds.</title>
        <authorList>
            <consortium name="Lawrence Berkeley National Laboratory"/>
            <person name="Harder C.B."/>
            <person name="Miyauchi S."/>
            <person name="Viragh M."/>
            <person name="Kuo A."/>
            <person name="Thoen E."/>
            <person name="Andreopoulos B."/>
            <person name="Lu D."/>
            <person name="Skrede I."/>
            <person name="Drula E."/>
            <person name="Henrissat B."/>
            <person name="Morin E."/>
            <person name="Kohler A."/>
            <person name="Barry K."/>
            <person name="LaButti K."/>
            <person name="Morin E."/>
            <person name="Salamov A."/>
            <person name="Lipzen A."/>
            <person name="Mereny Z."/>
            <person name="Hegedus B."/>
            <person name="Baldrian P."/>
            <person name="Stursova M."/>
            <person name="Weitz H."/>
            <person name="Taylor A."/>
            <person name="Grigoriev I.V."/>
            <person name="Nagy L.G."/>
            <person name="Martin F."/>
            <person name="Kauserud H."/>
        </authorList>
    </citation>
    <scope>NUCLEOTIDE SEQUENCE</scope>
    <source>
        <strain evidence="3">CBHHK188m</strain>
    </source>
</reference>
<proteinExistence type="predicted"/>
<keyword evidence="4" id="KW-1185">Reference proteome</keyword>
<sequence>MAGCTRTRPPALLLLRAQALATESALITAPVQAEIYTATVQNSDAVSSWGAASTSTSCLGSITAAPNSNDDHAVGADTDRDAADALPPAGRQLRPAEVAHHARAYTATELCTFHCERVRKIPLSTSVC</sequence>
<feature type="signal peptide" evidence="2">
    <location>
        <begin position="1"/>
        <end position="33"/>
    </location>
</feature>
<feature type="chain" id="PRO_5041939102" description="Secreted protein" evidence="2">
    <location>
        <begin position="34"/>
        <end position="128"/>
    </location>
</feature>
<feature type="region of interest" description="Disordered" evidence="1">
    <location>
        <begin position="67"/>
        <end position="87"/>
    </location>
</feature>
<dbReference type="EMBL" id="JARJLG010000025">
    <property type="protein sequence ID" value="KAJ7769704.1"/>
    <property type="molecule type" value="Genomic_DNA"/>
</dbReference>
<evidence type="ECO:0000313" key="3">
    <source>
        <dbReference type="EMBL" id="KAJ7769704.1"/>
    </source>
</evidence>
<evidence type="ECO:0008006" key="5">
    <source>
        <dbReference type="Google" id="ProtNLM"/>
    </source>
</evidence>
<gene>
    <name evidence="3" type="ORF">DFH07DRAFT_1058163</name>
</gene>
<organism evidence="3 4">
    <name type="scientific">Mycena maculata</name>
    <dbReference type="NCBI Taxonomy" id="230809"/>
    <lineage>
        <taxon>Eukaryota</taxon>
        <taxon>Fungi</taxon>
        <taxon>Dikarya</taxon>
        <taxon>Basidiomycota</taxon>
        <taxon>Agaricomycotina</taxon>
        <taxon>Agaricomycetes</taxon>
        <taxon>Agaricomycetidae</taxon>
        <taxon>Agaricales</taxon>
        <taxon>Marasmiineae</taxon>
        <taxon>Mycenaceae</taxon>
        <taxon>Mycena</taxon>
    </lineage>
</organism>
<keyword evidence="2" id="KW-0732">Signal</keyword>
<comment type="caution">
    <text evidence="3">The sequence shown here is derived from an EMBL/GenBank/DDBJ whole genome shotgun (WGS) entry which is preliminary data.</text>
</comment>
<accession>A0AAD7JSS6</accession>
<feature type="compositionally biased region" description="Basic and acidic residues" evidence="1">
    <location>
        <begin position="69"/>
        <end position="83"/>
    </location>
</feature>
<evidence type="ECO:0000313" key="4">
    <source>
        <dbReference type="Proteomes" id="UP001215280"/>
    </source>
</evidence>
<protein>
    <recommendedName>
        <fullName evidence="5">Secreted protein</fullName>
    </recommendedName>
</protein>
<dbReference type="Proteomes" id="UP001215280">
    <property type="component" value="Unassembled WGS sequence"/>
</dbReference>
<evidence type="ECO:0000256" key="2">
    <source>
        <dbReference type="SAM" id="SignalP"/>
    </source>
</evidence>